<dbReference type="EMBL" id="KN826133">
    <property type="protein sequence ID" value="KIK79977.1"/>
    <property type="molecule type" value="Genomic_DNA"/>
</dbReference>
<sequence>MYCQDCTLAQHRQHPLHQLKEWSGSFFKRCTLKDCRLHIQLGHHIGEKCCRPCPIVREEFIILHSNGLHVVSLDFCGYKTAETPSSQLLRMRFFPASSDKPRTATTFNLLEAFHVLSLESKVSAYEFYNALSCHSDNTGLAPPKVCSMCFFTLR</sequence>
<feature type="domain" description="CxC2-like cysteine cluster KDZ transposase-associated" evidence="1">
    <location>
        <begin position="32"/>
        <end position="139"/>
    </location>
</feature>
<dbReference type="OrthoDB" id="2682806at2759"/>
<evidence type="ECO:0000259" key="1">
    <source>
        <dbReference type="Pfam" id="PF18803"/>
    </source>
</evidence>
<keyword evidence="3" id="KW-1185">Reference proteome</keyword>
<accession>A0A0D0CAV9</accession>
<dbReference type="InterPro" id="IPR041457">
    <property type="entry name" value="CxC2_KDZ-assoc"/>
</dbReference>
<organism evidence="2 3">
    <name type="scientific">Paxillus rubicundulus Ve08.2h10</name>
    <dbReference type="NCBI Taxonomy" id="930991"/>
    <lineage>
        <taxon>Eukaryota</taxon>
        <taxon>Fungi</taxon>
        <taxon>Dikarya</taxon>
        <taxon>Basidiomycota</taxon>
        <taxon>Agaricomycotina</taxon>
        <taxon>Agaricomycetes</taxon>
        <taxon>Agaricomycetidae</taxon>
        <taxon>Boletales</taxon>
        <taxon>Paxilineae</taxon>
        <taxon>Paxillaceae</taxon>
        <taxon>Paxillus</taxon>
    </lineage>
</organism>
<dbReference type="InParanoid" id="A0A0D0CAV9"/>
<proteinExistence type="predicted"/>
<evidence type="ECO:0000313" key="2">
    <source>
        <dbReference type="EMBL" id="KIK79977.1"/>
    </source>
</evidence>
<reference evidence="2 3" key="1">
    <citation type="submission" date="2014-04" db="EMBL/GenBank/DDBJ databases">
        <authorList>
            <consortium name="DOE Joint Genome Institute"/>
            <person name="Kuo A."/>
            <person name="Kohler A."/>
            <person name="Jargeat P."/>
            <person name="Nagy L.G."/>
            <person name="Floudas D."/>
            <person name="Copeland A."/>
            <person name="Barry K.W."/>
            <person name="Cichocki N."/>
            <person name="Veneault-Fourrey C."/>
            <person name="LaButti K."/>
            <person name="Lindquist E.A."/>
            <person name="Lipzen A."/>
            <person name="Lundell T."/>
            <person name="Morin E."/>
            <person name="Murat C."/>
            <person name="Sun H."/>
            <person name="Tunlid A."/>
            <person name="Henrissat B."/>
            <person name="Grigoriev I.V."/>
            <person name="Hibbett D.S."/>
            <person name="Martin F."/>
            <person name="Nordberg H.P."/>
            <person name="Cantor M.N."/>
            <person name="Hua S.X."/>
        </authorList>
    </citation>
    <scope>NUCLEOTIDE SEQUENCE [LARGE SCALE GENOMIC DNA]</scope>
    <source>
        <strain evidence="2 3">Ve08.2h10</strain>
    </source>
</reference>
<gene>
    <name evidence="2" type="ORF">PAXRUDRAFT_159869</name>
</gene>
<reference evidence="3" key="2">
    <citation type="submission" date="2015-01" db="EMBL/GenBank/DDBJ databases">
        <title>Evolutionary Origins and Diversification of the Mycorrhizal Mutualists.</title>
        <authorList>
            <consortium name="DOE Joint Genome Institute"/>
            <consortium name="Mycorrhizal Genomics Consortium"/>
            <person name="Kohler A."/>
            <person name="Kuo A."/>
            <person name="Nagy L.G."/>
            <person name="Floudas D."/>
            <person name="Copeland A."/>
            <person name="Barry K.W."/>
            <person name="Cichocki N."/>
            <person name="Veneault-Fourrey C."/>
            <person name="LaButti K."/>
            <person name="Lindquist E.A."/>
            <person name="Lipzen A."/>
            <person name="Lundell T."/>
            <person name="Morin E."/>
            <person name="Murat C."/>
            <person name="Riley R."/>
            <person name="Ohm R."/>
            <person name="Sun H."/>
            <person name="Tunlid A."/>
            <person name="Henrissat B."/>
            <person name="Grigoriev I.V."/>
            <person name="Hibbett D.S."/>
            <person name="Martin F."/>
        </authorList>
    </citation>
    <scope>NUCLEOTIDE SEQUENCE [LARGE SCALE GENOMIC DNA]</scope>
    <source>
        <strain evidence="3">Ve08.2h10</strain>
    </source>
</reference>
<dbReference type="AlphaFoldDB" id="A0A0D0CAV9"/>
<protein>
    <recommendedName>
        <fullName evidence="1">CxC2-like cysteine cluster KDZ transposase-associated domain-containing protein</fullName>
    </recommendedName>
</protein>
<name>A0A0D0CAV9_9AGAM</name>
<dbReference type="Proteomes" id="UP000054538">
    <property type="component" value="Unassembled WGS sequence"/>
</dbReference>
<evidence type="ECO:0000313" key="3">
    <source>
        <dbReference type="Proteomes" id="UP000054538"/>
    </source>
</evidence>
<dbReference type="HOGENOM" id="CLU_003703_1_2_1"/>
<dbReference type="Pfam" id="PF18803">
    <property type="entry name" value="CxC2"/>
    <property type="match status" value="1"/>
</dbReference>